<dbReference type="AlphaFoldDB" id="A0A858RIX4"/>
<feature type="transmembrane region" description="Helical" evidence="1">
    <location>
        <begin position="6"/>
        <end position="29"/>
    </location>
</feature>
<gene>
    <name evidence="2" type="ORF">HHL09_13695</name>
</gene>
<keyword evidence="1" id="KW-1133">Transmembrane helix</keyword>
<name>A0A858RIX4_9BACT</name>
<evidence type="ECO:0000313" key="3">
    <source>
        <dbReference type="Proteomes" id="UP000501812"/>
    </source>
</evidence>
<evidence type="ECO:0000313" key="2">
    <source>
        <dbReference type="EMBL" id="QJE96792.1"/>
    </source>
</evidence>
<keyword evidence="1" id="KW-0812">Transmembrane</keyword>
<dbReference type="EMBL" id="CP051774">
    <property type="protein sequence ID" value="QJE96792.1"/>
    <property type="molecule type" value="Genomic_DNA"/>
</dbReference>
<reference evidence="2 3" key="1">
    <citation type="submission" date="2020-04" db="EMBL/GenBank/DDBJ databases">
        <title>Luteolibacter sp. G-1-1-1 isolated from soil.</title>
        <authorList>
            <person name="Dahal R.H."/>
        </authorList>
    </citation>
    <scope>NUCLEOTIDE SEQUENCE [LARGE SCALE GENOMIC DNA]</scope>
    <source>
        <strain evidence="2 3">G-1-1-1</strain>
    </source>
</reference>
<dbReference type="RefSeq" id="WP_169455192.1">
    <property type="nucleotide sequence ID" value="NZ_CP051774.1"/>
</dbReference>
<accession>A0A858RIX4</accession>
<protein>
    <submittedName>
        <fullName evidence="2">Uncharacterized protein</fullName>
    </submittedName>
</protein>
<proteinExistence type="predicted"/>
<dbReference type="KEGG" id="luo:HHL09_13695"/>
<keyword evidence="1" id="KW-0472">Membrane</keyword>
<dbReference type="Proteomes" id="UP000501812">
    <property type="component" value="Chromosome"/>
</dbReference>
<sequence>MDFPIAISGILAIAALTVWGLFLLLAWLIRRRLMAEFDRLGESSSEEMLDELENAYAVRQTIRIGTQTEYLPFVFESIRELAENGFDDKQMLSLLERIEYHRPHEVRQAVFPIEVAGKRSDLFLKWSRDASDRIELRVTAAPKIIRALRDQKKKIPKGVLVK</sequence>
<organism evidence="2 3">
    <name type="scientific">Luteolibacter luteus</name>
    <dbReference type="NCBI Taxonomy" id="2728835"/>
    <lineage>
        <taxon>Bacteria</taxon>
        <taxon>Pseudomonadati</taxon>
        <taxon>Verrucomicrobiota</taxon>
        <taxon>Verrucomicrobiia</taxon>
        <taxon>Verrucomicrobiales</taxon>
        <taxon>Verrucomicrobiaceae</taxon>
        <taxon>Luteolibacter</taxon>
    </lineage>
</organism>
<evidence type="ECO:0000256" key="1">
    <source>
        <dbReference type="SAM" id="Phobius"/>
    </source>
</evidence>
<keyword evidence="3" id="KW-1185">Reference proteome</keyword>